<dbReference type="Proteomes" id="UP000258379">
    <property type="component" value="Unassembled WGS sequence"/>
</dbReference>
<protein>
    <submittedName>
        <fullName evidence="1">Uncharacterized protein</fullName>
    </submittedName>
</protein>
<comment type="caution">
    <text evidence="1">The sequence shown here is derived from an EMBL/GenBank/DDBJ whole genome shotgun (WGS) entry which is preliminary data.</text>
</comment>
<sequence>MNFNATKSRILLLIITKFDLHALLVIIYYYTICPTLRAFIK</sequence>
<name>A0A2I1PRX2_GARVA</name>
<dbReference type="AlphaFoldDB" id="A0A2I1PRX2"/>
<dbReference type="EMBL" id="NNRU01000001">
    <property type="protein sequence ID" value="RFT30585.1"/>
    <property type="molecule type" value="Genomic_DNA"/>
</dbReference>
<gene>
    <name evidence="1" type="ORF">CG405_01440</name>
</gene>
<accession>A0A2I1PRX2</accession>
<reference evidence="1 2" key="1">
    <citation type="submission" date="2017-07" db="EMBL/GenBank/DDBJ databases">
        <title>A comparative genomics approach to explaining the enigmatic role of Gardnerella vaginalis in the vaginal microbiome.</title>
        <authorList>
            <person name="Vancuren S.J."/>
            <person name="Hill J.E."/>
        </authorList>
    </citation>
    <scope>NUCLEOTIDE SEQUENCE [LARGE SCALE GENOMIC DNA]</scope>
    <source>
        <strain evidence="1 2">WP023</strain>
    </source>
</reference>
<evidence type="ECO:0000313" key="2">
    <source>
        <dbReference type="Proteomes" id="UP000258379"/>
    </source>
</evidence>
<organism evidence="1 2">
    <name type="scientific">Gardnerella vaginalis</name>
    <dbReference type="NCBI Taxonomy" id="2702"/>
    <lineage>
        <taxon>Bacteria</taxon>
        <taxon>Bacillati</taxon>
        <taxon>Actinomycetota</taxon>
        <taxon>Actinomycetes</taxon>
        <taxon>Bifidobacteriales</taxon>
        <taxon>Bifidobacteriaceae</taxon>
        <taxon>Gardnerella</taxon>
    </lineage>
</organism>
<proteinExistence type="predicted"/>
<evidence type="ECO:0000313" key="1">
    <source>
        <dbReference type="EMBL" id="RFT30585.1"/>
    </source>
</evidence>